<dbReference type="Gene3D" id="1.20.1050.10">
    <property type="match status" value="1"/>
</dbReference>
<dbReference type="InterPro" id="IPR036249">
    <property type="entry name" value="Thioredoxin-like_sf"/>
</dbReference>
<feature type="domain" description="GST N-terminal" evidence="1">
    <location>
        <begin position="18"/>
        <end position="81"/>
    </location>
</feature>
<dbReference type="CDD" id="cd00570">
    <property type="entry name" value="GST_N_family"/>
    <property type="match status" value="1"/>
</dbReference>
<dbReference type="InterPro" id="IPR004045">
    <property type="entry name" value="Glutathione_S-Trfase_N"/>
</dbReference>
<gene>
    <name evidence="2" type="ORF">POL25_02340</name>
</gene>
<dbReference type="InterPro" id="IPR036282">
    <property type="entry name" value="Glutathione-S-Trfase_C_sf"/>
</dbReference>
<dbReference type="Pfam" id="PF13409">
    <property type="entry name" value="GST_N_2"/>
    <property type="match status" value="1"/>
</dbReference>
<sequence>MGHHDTADRVQIVGRSSSHFTRLALIFAHELGVSFELVPVHDMTETDPAIYAGNPALKLPILRRGGSPVFGAENICRALAELADPPRRVVWPEQLGSDLARNAHELVRHAMAAQVQLIFGTVVAQLPADNLYFVKAREGFAGALAWLDEHLARVLESLPASRELSLFEASLYCLVDHLTFRATLPLQPYPALVRFAQEFAARPSAQRTPYRFDAPPANAAS</sequence>
<accession>A0ABT5DTH5</accession>
<dbReference type="RefSeq" id="WP_272084137.1">
    <property type="nucleotide sequence ID" value="NZ_JAQNDL010000001.1"/>
</dbReference>
<reference evidence="2 3" key="1">
    <citation type="submission" date="2022-11" db="EMBL/GenBank/DDBJ databases">
        <title>Minimal conservation of predation-associated metabolite biosynthetic gene clusters underscores biosynthetic potential of Myxococcota including descriptions for ten novel species: Archangium lansinium sp. nov., Myxococcus landrumus sp. nov., Nannocystis bai.</title>
        <authorList>
            <person name="Ahearne A."/>
            <person name="Stevens C."/>
            <person name="Dowd S."/>
        </authorList>
    </citation>
    <scope>NUCLEOTIDE SEQUENCE [LARGE SCALE GENOMIC DNA]</scope>
    <source>
        <strain evidence="2 3">BB15-2</strain>
    </source>
</reference>
<dbReference type="EMBL" id="JAQNDL010000001">
    <property type="protein sequence ID" value="MDC0715712.1"/>
    <property type="molecule type" value="Genomic_DNA"/>
</dbReference>
<dbReference type="SUPFAM" id="SSF47616">
    <property type="entry name" value="GST C-terminal domain-like"/>
    <property type="match status" value="1"/>
</dbReference>
<dbReference type="SUPFAM" id="SSF52833">
    <property type="entry name" value="Thioredoxin-like"/>
    <property type="match status" value="1"/>
</dbReference>
<dbReference type="Proteomes" id="UP001221686">
    <property type="component" value="Unassembled WGS sequence"/>
</dbReference>
<evidence type="ECO:0000313" key="3">
    <source>
        <dbReference type="Proteomes" id="UP001221686"/>
    </source>
</evidence>
<dbReference type="Gene3D" id="3.40.30.10">
    <property type="entry name" value="Glutaredoxin"/>
    <property type="match status" value="1"/>
</dbReference>
<organism evidence="2 3">
    <name type="scientific">Nannocystis bainbridge</name>
    <dbReference type="NCBI Taxonomy" id="2995303"/>
    <lineage>
        <taxon>Bacteria</taxon>
        <taxon>Pseudomonadati</taxon>
        <taxon>Myxococcota</taxon>
        <taxon>Polyangia</taxon>
        <taxon>Nannocystales</taxon>
        <taxon>Nannocystaceae</taxon>
        <taxon>Nannocystis</taxon>
    </lineage>
</organism>
<evidence type="ECO:0000313" key="2">
    <source>
        <dbReference type="EMBL" id="MDC0715712.1"/>
    </source>
</evidence>
<proteinExistence type="predicted"/>
<name>A0ABT5DTH5_9BACT</name>
<keyword evidence="3" id="KW-1185">Reference proteome</keyword>
<evidence type="ECO:0000259" key="1">
    <source>
        <dbReference type="Pfam" id="PF13409"/>
    </source>
</evidence>
<protein>
    <submittedName>
        <fullName evidence="2">Glutathione S-transferase family protein</fullName>
    </submittedName>
</protein>
<comment type="caution">
    <text evidence="2">The sequence shown here is derived from an EMBL/GenBank/DDBJ whole genome shotgun (WGS) entry which is preliminary data.</text>
</comment>